<dbReference type="GO" id="GO:0009247">
    <property type="term" value="P:glycolipid biosynthetic process"/>
    <property type="evidence" value="ECO:0007669"/>
    <property type="project" value="InterPro"/>
</dbReference>
<comment type="caution">
    <text evidence="7">The sequence shown here is derived from an EMBL/GenBank/DDBJ whole genome shotgun (WGS) entry which is preliminary data.</text>
</comment>
<proteinExistence type="inferred from homology"/>
<dbReference type="PANTHER" id="PTHR43025">
    <property type="entry name" value="MONOGALACTOSYLDIACYLGLYCEROL SYNTHASE"/>
    <property type="match status" value="1"/>
</dbReference>
<feature type="domain" description="Glycosyl transferase family 28 C-terminal" evidence="5">
    <location>
        <begin position="207"/>
        <end position="300"/>
    </location>
</feature>
<evidence type="ECO:0000313" key="8">
    <source>
        <dbReference type="Proteomes" id="UP000230790"/>
    </source>
</evidence>
<keyword evidence="3" id="KW-0328">Glycosyltransferase</keyword>
<comment type="subcellular location">
    <subcellularLocation>
        <location evidence="1">Membrane</location>
    </subcellularLocation>
</comment>
<keyword evidence="4" id="KW-0808">Transferase</keyword>
<evidence type="ECO:0000256" key="1">
    <source>
        <dbReference type="ARBA" id="ARBA00004370"/>
    </source>
</evidence>
<dbReference type="GO" id="GO:0016020">
    <property type="term" value="C:membrane"/>
    <property type="evidence" value="ECO:0007669"/>
    <property type="project" value="UniProtKB-SubCell"/>
</dbReference>
<name>A0A2M8QCB0_9CHLR</name>
<dbReference type="AlphaFoldDB" id="A0A2M8QCB0"/>
<dbReference type="SUPFAM" id="SSF53756">
    <property type="entry name" value="UDP-Glycosyltransferase/glycogen phosphorylase"/>
    <property type="match status" value="1"/>
</dbReference>
<evidence type="ECO:0000256" key="4">
    <source>
        <dbReference type="ARBA" id="ARBA00022679"/>
    </source>
</evidence>
<evidence type="ECO:0000313" key="7">
    <source>
        <dbReference type="EMBL" id="PJF47429.1"/>
    </source>
</evidence>
<sequence>MATFALLYSDTGGGHRTAADSIQQAFATLNGKLHRVEMINAIGYLPRPFNHSEATYRVAISHARWLHYLNYVVLDDVQRMQKVGALLSKLDSARLRALFREHPADVYVSCQPHFNPFVPPAMRLWAPRARYAHVVTDLSHIHSFHVTPFADVVTVPTEEARDELITRGVSPQRVIITGQPVIPSLEARVKRGAGSRAERGLCEGRPVVLLLGGGEGAGLLNKTARAIAHAGLPVQLVVICGRNQALYQALSRDIAGPTTQVLGFVDDVPEWMGASDVLITKAGSTTLAEGFAAGLPIIIFDALPGQEEGPRDYAVSHGAAVWCPTPASVIAQLKQWLNHPDDLARVRRASKALARPQAALAIARALMALCK</sequence>
<accession>A0A2M8QCB0</accession>
<comment type="similarity">
    <text evidence="2">Belongs to the glycosyltransferase 28 family.</text>
</comment>
<reference evidence="7 8" key="1">
    <citation type="submission" date="2017-11" db="EMBL/GenBank/DDBJ databases">
        <title>Evolution of Phototrophy in the Chloroflexi Phylum Driven by Horizontal Gene Transfer.</title>
        <authorList>
            <person name="Ward L.M."/>
            <person name="Hemp J."/>
            <person name="Shih P.M."/>
            <person name="Mcglynn S.E."/>
            <person name="Fischer W."/>
        </authorList>
    </citation>
    <scope>NUCLEOTIDE SEQUENCE [LARGE SCALE GENOMIC DNA]</scope>
    <source>
        <strain evidence="7">JP3_7</strain>
    </source>
</reference>
<dbReference type="Pfam" id="PF04101">
    <property type="entry name" value="Glyco_tran_28_C"/>
    <property type="match status" value="1"/>
</dbReference>
<dbReference type="Gene3D" id="3.40.50.2000">
    <property type="entry name" value="Glycogen Phosphorylase B"/>
    <property type="match status" value="1"/>
</dbReference>
<dbReference type="InterPro" id="IPR050519">
    <property type="entry name" value="Glycosyltransf_28_UgtP"/>
</dbReference>
<dbReference type="PANTHER" id="PTHR43025:SF3">
    <property type="entry name" value="MONOGALACTOSYLDIACYLGLYCEROL SYNTHASE 1, CHLOROPLASTIC"/>
    <property type="match status" value="1"/>
</dbReference>
<evidence type="ECO:0000256" key="2">
    <source>
        <dbReference type="ARBA" id="ARBA00006962"/>
    </source>
</evidence>
<dbReference type="Pfam" id="PF06925">
    <property type="entry name" value="MGDG_synth"/>
    <property type="match status" value="1"/>
</dbReference>
<evidence type="ECO:0000259" key="5">
    <source>
        <dbReference type="Pfam" id="PF04101"/>
    </source>
</evidence>
<dbReference type="GO" id="GO:0016758">
    <property type="term" value="F:hexosyltransferase activity"/>
    <property type="evidence" value="ECO:0007669"/>
    <property type="project" value="InterPro"/>
</dbReference>
<protein>
    <submittedName>
        <fullName evidence="7">Galactosyldiacylglycerol synthase</fullName>
    </submittedName>
</protein>
<organism evidence="7 8">
    <name type="scientific">Candidatus Thermofonsia Clade 3 bacterium</name>
    <dbReference type="NCBI Taxonomy" id="2364212"/>
    <lineage>
        <taxon>Bacteria</taxon>
        <taxon>Bacillati</taxon>
        <taxon>Chloroflexota</taxon>
        <taxon>Candidatus Thermofontia</taxon>
        <taxon>Candidatus Thermofonsia Clade 3</taxon>
    </lineage>
</organism>
<dbReference type="InterPro" id="IPR009695">
    <property type="entry name" value="Diacylglyc_glucosyltr_N"/>
</dbReference>
<evidence type="ECO:0000256" key="3">
    <source>
        <dbReference type="ARBA" id="ARBA00022676"/>
    </source>
</evidence>
<dbReference type="InterPro" id="IPR007235">
    <property type="entry name" value="Glyco_trans_28_C"/>
</dbReference>
<evidence type="ECO:0000259" key="6">
    <source>
        <dbReference type="Pfam" id="PF06925"/>
    </source>
</evidence>
<dbReference type="EMBL" id="PGTN01000049">
    <property type="protein sequence ID" value="PJF47429.1"/>
    <property type="molecule type" value="Genomic_DNA"/>
</dbReference>
<gene>
    <name evidence="7" type="ORF">CUN48_08695</name>
</gene>
<dbReference type="Proteomes" id="UP000230790">
    <property type="component" value="Unassembled WGS sequence"/>
</dbReference>
<feature type="domain" description="Diacylglycerol glucosyltransferase N-terminal" evidence="6">
    <location>
        <begin position="15"/>
        <end position="181"/>
    </location>
</feature>